<dbReference type="InterPro" id="IPR017216">
    <property type="entry name" value="HPS3"/>
</dbReference>
<dbReference type="EMBL" id="CAJNRD030001118">
    <property type="protein sequence ID" value="CAG5080722.1"/>
    <property type="molecule type" value="Genomic_DNA"/>
</dbReference>
<dbReference type="InterPro" id="IPR029437">
    <property type="entry name" value="HPS3_N"/>
</dbReference>
<dbReference type="InterPro" id="IPR029438">
    <property type="entry name" value="HPS3_C"/>
</dbReference>
<comment type="caution">
    <text evidence="3">The sequence shown here is derived from an EMBL/GenBank/DDBJ whole genome shotgun (WGS) entry which is preliminary data.</text>
</comment>
<dbReference type="Proteomes" id="UP000786811">
    <property type="component" value="Unassembled WGS sequence"/>
</dbReference>
<gene>
    <name evidence="3" type="ORF">HICCMSTLAB_LOCUS3087</name>
</gene>
<dbReference type="Pfam" id="PF14761">
    <property type="entry name" value="HPS3_N"/>
    <property type="match status" value="1"/>
</dbReference>
<proteinExistence type="predicted"/>
<dbReference type="GO" id="GO:0005737">
    <property type="term" value="C:cytoplasm"/>
    <property type="evidence" value="ECO:0007669"/>
    <property type="project" value="TreeGrafter"/>
</dbReference>
<evidence type="ECO:0000313" key="4">
    <source>
        <dbReference type="Proteomes" id="UP000786811"/>
    </source>
</evidence>
<feature type="domain" description="BLOC-2 complex member HPS3 C-terminal" evidence="2">
    <location>
        <begin position="918"/>
        <end position="1054"/>
    </location>
</feature>
<evidence type="ECO:0000259" key="1">
    <source>
        <dbReference type="Pfam" id="PF14761"/>
    </source>
</evidence>
<dbReference type="OrthoDB" id="10255480at2759"/>
<accession>A0A8J2H740</accession>
<dbReference type="AlphaFoldDB" id="A0A8J2H740"/>
<feature type="domain" description="BLOC-2 complex member HPS3 C-terminal" evidence="2">
    <location>
        <begin position="536"/>
        <end position="719"/>
    </location>
</feature>
<dbReference type="PANTHER" id="PTHR28633:SF1">
    <property type="entry name" value="BLOC-2 COMPLEX MEMBER HPS3"/>
    <property type="match status" value="1"/>
</dbReference>
<evidence type="ECO:0000313" key="3">
    <source>
        <dbReference type="EMBL" id="CAG5080722.1"/>
    </source>
</evidence>
<evidence type="ECO:0000259" key="2">
    <source>
        <dbReference type="Pfam" id="PF14763"/>
    </source>
</evidence>
<organism evidence="3 4">
    <name type="scientific">Cotesia congregata</name>
    <name type="common">Parasitoid wasp</name>
    <name type="synonym">Apanteles congregatus</name>
    <dbReference type="NCBI Taxonomy" id="51543"/>
    <lineage>
        <taxon>Eukaryota</taxon>
        <taxon>Metazoa</taxon>
        <taxon>Ecdysozoa</taxon>
        <taxon>Arthropoda</taxon>
        <taxon>Hexapoda</taxon>
        <taxon>Insecta</taxon>
        <taxon>Pterygota</taxon>
        <taxon>Neoptera</taxon>
        <taxon>Endopterygota</taxon>
        <taxon>Hymenoptera</taxon>
        <taxon>Apocrita</taxon>
        <taxon>Ichneumonoidea</taxon>
        <taxon>Braconidae</taxon>
        <taxon>Microgastrinae</taxon>
        <taxon>Cotesia</taxon>
    </lineage>
</organism>
<protein>
    <submittedName>
        <fullName evidence="3">Similar to HPS3: Hermansky-Pudlak syndrome 3 protein (Homo sapiens)</fullName>
    </submittedName>
</protein>
<reference evidence="3" key="1">
    <citation type="submission" date="2021-04" db="EMBL/GenBank/DDBJ databases">
        <authorList>
            <person name="Chebbi M.A.C M."/>
        </authorList>
    </citation>
    <scope>NUCLEOTIDE SEQUENCE</scope>
</reference>
<name>A0A8J2H740_COTCN</name>
<dbReference type="PANTHER" id="PTHR28633">
    <property type="entry name" value="HERMANSKY-PUDLAK SYNDROME 3 PROTEIN"/>
    <property type="match status" value="1"/>
</dbReference>
<keyword evidence="4" id="KW-1185">Reference proteome</keyword>
<dbReference type="Pfam" id="PF14763">
    <property type="entry name" value="HPS3_C"/>
    <property type="match status" value="2"/>
</dbReference>
<sequence length="1091" mass="124618">MVRIIPVHNFLSQNVGQIEEPTASCTANLMDQDLLLLALSSHCVKVYGLASNQYKLLTIFPTVDLVQELVHSDKGNYVATLESKSSRDGAAVNNFVRVYINWEMTGNQNQAMRARIAGRVTPSLNRTLNSLEMIELPLNGQPTKIACCQTTGNLLVVMEDEAVIHELKVETQQTSKHKFLDFEVRPWSIRFTFSPTHVEFAEEFISVMNSWYFILIRLTNRFHDDNFISSDRVDKTNINNSKRRRSHPLKEVSVINNNNNCSEESKLKTRVDFNKSIINEREYIDWDQLVLNEPQETQRIKALGIVKEDNNLNVCFPSVKSDLSQSHYILDPPVIQATEISAVVTTRSYEDSWSENYIIEHLLRLKITEAPVQDGNEYFTCSILKPLYKRQKTSISNFKKSLLRSTKYNIFNGVTCLICTTQEGYLYNFLPNSSEEIFFDANCQIYPFTAPVIHVALENTALHALTEAGLESYTLRIQHLRSEEPPNDTPVSLIGLRPFLGVKKLLHASRCLVLLASDEDTWTFYSLNLPTAEDIYQDILTAANNHKTSPSTYKHLLAEANTVLKISKEMIYYTSDAAFFSSINDMSKSHLDNLYRQSCALLADFYMTSESPMDWGLSSWFYEVAGLKAHDVMARRDVQRAPGMVTFVSESLLNLQPGAEADTLFQEHNIVEILIKAEKSDLLKLILASPVLREYATDKLINVISNWEADDMTWLALVLLYTQAGRIHQAERALEPISDKFIAEKILSNWSWLFDVISAKKSNAMPIFSEFAGTLMRLKLRVFAQVLSKIVECKAVTLDEMIQIFLGYLPSRVGRDGRIAGNALQLCLETYLQSYHENFQCKKVDLAIVEAFKILVRSYLAELAQNGAKVCTNDTQVLFGSFRPRFLDNPLIYEKGKTNRKERTARVLREEFNESFKESIRLEVVKLQALLASGSLPEECYQEVQHFLETQKIEGSLSFKILCVRDTEKGIQLLADECPQALLDYAKVGFFIEDKYTEESDWKHFIQFLLKKMMDNQNNKNIYCIYDDLIRDTAIYIAQTMSMSGLKRILPNDSLNILQQYIDTSNQVVHADYIKTMIMGTGQHLLCNINF</sequence>
<feature type="domain" description="BLOC-2 complex member HPS3 N-terminal" evidence="1">
    <location>
        <begin position="6"/>
        <end position="231"/>
    </location>
</feature>